<evidence type="ECO:0000256" key="4">
    <source>
        <dbReference type="ARBA" id="ARBA00022456"/>
    </source>
</evidence>
<dbReference type="FunFam" id="2.40.110.10:FF:000001">
    <property type="entry name" value="Acyl-CoA dehydrogenase, mitochondrial"/>
    <property type="match status" value="1"/>
</dbReference>
<feature type="domain" description="Acyl-CoA dehydrogenase/oxidase N-terminal" evidence="11">
    <location>
        <begin position="1"/>
        <end position="108"/>
    </location>
</feature>
<dbReference type="GO" id="GO:0050660">
    <property type="term" value="F:flavin adenine dinucleotide binding"/>
    <property type="evidence" value="ECO:0007669"/>
    <property type="project" value="InterPro"/>
</dbReference>
<dbReference type="FunFam" id="1.10.540.10:FF:000002">
    <property type="entry name" value="Acyl-CoA dehydrogenase FadE19"/>
    <property type="match status" value="1"/>
</dbReference>
<evidence type="ECO:0000256" key="3">
    <source>
        <dbReference type="ARBA" id="ARBA00009347"/>
    </source>
</evidence>
<protein>
    <recommendedName>
        <fullName evidence="14">Acyl-CoA dehydrogenase</fullName>
    </recommendedName>
</protein>
<dbReference type="Pfam" id="PF02770">
    <property type="entry name" value="Acyl-CoA_dh_M"/>
    <property type="match status" value="1"/>
</dbReference>
<keyword evidence="5 8" id="KW-0285">Flavoprotein</keyword>
<proteinExistence type="inferred from homology"/>
<dbReference type="AlphaFoldDB" id="A0A1G1ZGD0"/>
<dbReference type="PANTHER" id="PTHR43884">
    <property type="entry name" value="ACYL-COA DEHYDROGENASE"/>
    <property type="match status" value="1"/>
</dbReference>
<dbReference type="STRING" id="1798405.A3E64_02535"/>
<dbReference type="InterPro" id="IPR037069">
    <property type="entry name" value="AcylCoA_DH/ox_N_sf"/>
</dbReference>
<reference evidence="12 13" key="1">
    <citation type="journal article" date="2016" name="Nat. Commun.">
        <title>Thousands of microbial genomes shed light on interconnected biogeochemical processes in an aquifer system.</title>
        <authorList>
            <person name="Anantharaman K."/>
            <person name="Brown C.T."/>
            <person name="Hug L.A."/>
            <person name="Sharon I."/>
            <person name="Castelle C.J."/>
            <person name="Probst A.J."/>
            <person name="Thomas B.C."/>
            <person name="Singh A."/>
            <person name="Wilkins M.J."/>
            <person name="Karaoz U."/>
            <person name="Brodie E.L."/>
            <person name="Williams K.H."/>
            <person name="Hubbard S.S."/>
            <person name="Banfield J.F."/>
        </authorList>
    </citation>
    <scope>NUCLEOTIDE SEQUENCE [LARGE SCALE GENOMIC DNA]</scope>
</reference>
<gene>
    <name evidence="12" type="ORF">A3E64_02535</name>
</gene>
<dbReference type="SUPFAM" id="SSF47203">
    <property type="entry name" value="Acyl-CoA dehydrogenase C-terminal domain-like"/>
    <property type="match status" value="1"/>
</dbReference>
<evidence type="ECO:0000256" key="2">
    <source>
        <dbReference type="ARBA" id="ARBA00005109"/>
    </source>
</evidence>
<dbReference type="InterPro" id="IPR006089">
    <property type="entry name" value="Acyl-CoA_DH_CS"/>
</dbReference>
<organism evidence="12 13">
    <name type="scientific">Candidatus Harrisonbacteria bacterium RIFCSPHIGHO2_12_FULL_48_16</name>
    <dbReference type="NCBI Taxonomy" id="1798405"/>
    <lineage>
        <taxon>Bacteria</taxon>
        <taxon>Candidatus Harrisoniibacteriota</taxon>
    </lineage>
</organism>
<evidence type="ECO:0000256" key="1">
    <source>
        <dbReference type="ARBA" id="ARBA00001974"/>
    </source>
</evidence>
<dbReference type="Gene3D" id="1.10.540.10">
    <property type="entry name" value="Acyl-CoA dehydrogenase/oxidase, N-terminal domain"/>
    <property type="match status" value="1"/>
</dbReference>
<dbReference type="Gene3D" id="1.20.140.10">
    <property type="entry name" value="Butyryl-CoA Dehydrogenase, subunit A, domain 3"/>
    <property type="match status" value="1"/>
</dbReference>
<evidence type="ECO:0000256" key="8">
    <source>
        <dbReference type="RuleBase" id="RU362125"/>
    </source>
</evidence>
<dbReference type="SUPFAM" id="SSF56645">
    <property type="entry name" value="Acyl-CoA dehydrogenase NM domain-like"/>
    <property type="match status" value="1"/>
</dbReference>
<dbReference type="Proteomes" id="UP000177174">
    <property type="component" value="Unassembled WGS sequence"/>
</dbReference>
<accession>A0A1G1ZGD0</accession>
<dbReference type="InterPro" id="IPR006091">
    <property type="entry name" value="Acyl-CoA_Oxase/DH_mid-dom"/>
</dbReference>
<comment type="pathway">
    <text evidence="2">Amino-acid degradation; L-valine degradation.</text>
</comment>
<dbReference type="InterPro" id="IPR036250">
    <property type="entry name" value="AcylCo_DH-like_C"/>
</dbReference>
<comment type="cofactor">
    <cofactor evidence="1 8">
        <name>FAD</name>
        <dbReference type="ChEBI" id="CHEBI:57692"/>
    </cofactor>
</comment>
<dbReference type="InterPro" id="IPR013786">
    <property type="entry name" value="AcylCoA_DH/ox_N"/>
</dbReference>
<evidence type="ECO:0000256" key="6">
    <source>
        <dbReference type="ARBA" id="ARBA00022827"/>
    </source>
</evidence>
<dbReference type="InterPro" id="IPR009075">
    <property type="entry name" value="AcylCo_DH/oxidase_C"/>
</dbReference>
<dbReference type="GO" id="GO:0009083">
    <property type="term" value="P:branched-chain amino acid catabolic process"/>
    <property type="evidence" value="ECO:0007669"/>
    <property type="project" value="UniProtKB-KW"/>
</dbReference>
<dbReference type="Gene3D" id="2.40.110.10">
    <property type="entry name" value="Butyryl-CoA Dehydrogenase, subunit A, domain 2"/>
    <property type="match status" value="1"/>
</dbReference>
<dbReference type="GO" id="GO:0003995">
    <property type="term" value="F:acyl-CoA dehydrogenase activity"/>
    <property type="evidence" value="ECO:0007669"/>
    <property type="project" value="InterPro"/>
</dbReference>
<name>A0A1G1ZGD0_9BACT</name>
<dbReference type="EMBL" id="MHJH01000038">
    <property type="protein sequence ID" value="OGY63529.1"/>
    <property type="molecule type" value="Genomic_DNA"/>
</dbReference>
<keyword evidence="7 8" id="KW-0560">Oxidoreductase</keyword>
<dbReference type="PROSITE" id="PS00073">
    <property type="entry name" value="ACYL_COA_DH_2"/>
    <property type="match status" value="1"/>
</dbReference>
<keyword evidence="4" id="KW-0101">Branched-chain amino acid catabolism</keyword>
<evidence type="ECO:0000313" key="13">
    <source>
        <dbReference type="Proteomes" id="UP000177174"/>
    </source>
</evidence>
<comment type="caution">
    <text evidence="12">The sequence shown here is derived from an EMBL/GenBank/DDBJ whole genome shotgun (WGS) entry which is preliminary data.</text>
</comment>
<keyword evidence="6 8" id="KW-0274">FAD</keyword>
<evidence type="ECO:0008006" key="14">
    <source>
        <dbReference type="Google" id="ProtNLM"/>
    </source>
</evidence>
<evidence type="ECO:0000259" key="9">
    <source>
        <dbReference type="Pfam" id="PF00441"/>
    </source>
</evidence>
<feature type="domain" description="Acyl-CoA oxidase/dehydrogenase middle" evidence="10">
    <location>
        <begin position="113"/>
        <end position="209"/>
    </location>
</feature>
<dbReference type="Pfam" id="PF00441">
    <property type="entry name" value="Acyl-CoA_dh_1"/>
    <property type="match status" value="1"/>
</dbReference>
<evidence type="ECO:0000256" key="7">
    <source>
        <dbReference type="ARBA" id="ARBA00023002"/>
    </source>
</evidence>
<dbReference type="PANTHER" id="PTHR43884:SF12">
    <property type="entry name" value="ISOVALERYL-COA DEHYDROGENASE, MITOCHONDRIAL-RELATED"/>
    <property type="match status" value="1"/>
</dbReference>
<dbReference type="Pfam" id="PF02771">
    <property type="entry name" value="Acyl-CoA_dh_N"/>
    <property type="match status" value="1"/>
</dbReference>
<dbReference type="PIRSF" id="PIRSF016578">
    <property type="entry name" value="HsaA"/>
    <property type="match status" value="1"/>
</dbReference>
<dbReference type="FunFam" id="1.20.140.10:FF:000001">
    <property type="entry name" value="Acyl-CoA dehydrogenase"/>
    <property type="match status" value="1"/>
</dbReference>
<dbReference type="InterPro" id="IPR009100">
    <property type="entry name" value="AcylCoA_DH/oxidase_NM_dom_sf"/>
</dbReference>
<evidence type="ECO:0000259" key="10">
    <source>
        <dbReference type="Pfam" id="PF02770"/>
    </source>
</evidence>
<evidence type="ECO:0000256" key="5">
    <source>
        <dbReference type="ARBA" id="ARBA00022630"/>
    </source>
</evidence>
<evidence type="ECO:0000313" key="12">
    <source>
        <dbReference type="EMBL" id="OGY63529.1"/>
    </source>
</evidence>
<evidence type="ECO:0000259" key="11">
    <source>
        <dbReference type="Pfam" id="PF02771"/>
    </source>
</evidence>
<feature type="domain" description="Acyl-CoA dehydrogenase/oxidase C-terminal" evidence="9">
    <location>
        <begin position="221"/>
        <end position="368"/>
    </location>
</feature>
<comment type="similarity">
    <text evidence="3 8">Belongs to the acyl-CoA dehydrogenase family.</text>
</comment>
<dbReference type="InterPro" id="IPR046373">
    <property type="entry name" value="Acyl-CoA_Oxase/DH_mid-dom_sf"/>
</dbReference>
<sequence>MIRDTVRSFLVREVRPNVEKMEAERRIPRELLKRMAVELEMFGIPFPEEYGGVGLGKVGYCILMEEIARVHGSLAAVVGAHMGLGCMPIYLFGTAEQKGKYLKAGIEGDMIGAFALTEPNAGSDAFNLSTMAVKAEDGSWTLNGRKQFITNGDIADFMIVFAQTDKESGRNGITAFIMDTALAGFKVERVEEKIGIHASRTANITFDDVRIPPENVLGRVGQGYKVAMIALNGGRLSLAAGCLGATKEALKLAYNHAVQTKRSGQSILEFQIIQVYLAKIRATIYLMEAGIYKAAEKADQGADIREEAAILKWMCSEMGGQAIDAAVQVFGGYGYMIDYPIARMYCDARINRIFEGTNEIQSLMVCKELVKNNGLTEPLV</sequence>